<evidence type="ECO:0000256" key="1">
    <source>
        <dbReference type="SAM" id="MobiDB-lite"/>
    </source>
</evidence>
<accession>A0A8S5U615</accession>
<dbReference type="EMBL" id="BK016018">
    <property type="protein sequence ID" value="DAF89921.1"/>
    <property type="molecule type" value="Genomic_DNA"/>
</dbReference>
<organism evidence="2">
    <name type="scientific">Siphoviridae sp. ctwHj1</name>
    <dbReference type="NCBI Taxonomy" id="2825727"/>
    <lineage>
        <taxon>Viruses</taxon>
        <taxon>Duplodnaviria</taxon>
        <taxon>Heunggongvirae</taxon>
        <taxon>Uroviricota</taxon>
        <taxon>Caudoviricetes</taxon>
    </lineage>
</organism>
<sequence length="91" mass="10478">MPPSATLYPHQAAWRWPLVAKAWVEPPVDEASRGRERKRERQEHGRQADFLTVRRPTHERGSDRPSVAPNHAQTLAHGYHGPGGDWLRRDQ</sequence>
<name>A0A8S5U615_9CAUD</name>
<feature type="compositionally biased region" description="Basic and acidic residues" evidence="1">
    <location>
        <begin position="30"/>
        <end position="47"/>
    </location>
</feature>
<evidence type="ECO:0000313" key="2">
    <source>
        <dbReference type="EMBL" id="DAF89921.1"/>
    </source>
</evidence>
<proteinExistence type="predicted"/>
<feature type="region of interest" description="Disordered" evidence="1">
    <location>
        <begin position="26"/>
        <end position="91"/>
    </location>
</feature>
<reference evidence="2" key="1">
    <citation type="journal article" date="2021" name="Proc. Natl. Acad. Sci. U.S.A.">
        <title>A Catalog of Tens of Thousands of Viruses from Human Metagenomes Reveals Hidden Associations with Chronic Diseases.</title>
        <authorList>
            <person name="Tisza M.J."/>
            <person name="Buck C.B."/>
        </authorList>
    </citation>
    <scope>NUCLEOTIDE SEQUENCE</scope>
    <source>
        <strain evidence="2">CtwHj1</strain>
    </source>
</reference>
<protein>
    <submittedName>
        <fullName evidence="2">Uncharacterized protein</fullName>
    </submittedName>
</protein>